<dbReference type="Proteomes" id="UP001163835">
    <property type="component" value="Unassembled WGS sequence"/>
</dbReference>
<proteinExistence type="predicted"/>
<comment type="caution">
    <text evidence="1">The sequence shown here is derived from an EMBL/GenBank/DDBJ whole genome shotgun (WGS) entry which is preliminary data.</text>
</comment>
<protein>
    <submittedName>
        <fullName evidence="1">Serine/threonine-protein kinase ripk4</fullName>
    </submittedName>
</protein>
<organism evidence="1 2">
    <name type="scientific">Lentinula aff. lateritia</name>
    <dbReference type="NCBI Taxonomy" id="2804960"/>
    <lineage>
        <taxon>Eukaryota</taxon>
        <taxon>Fungi</taxon>
        <taxon>Dikarya</taxon>
        <taxon>Basidiomycota</taxon>
        <taxon>Agaricomycotina</taxon>
        <taxon>Agaricomycetes</taxon>
        <taxon>Agaricomycetidae</taxon>
        <taxon>Agaricales</taxon>
        <taxon>Marasmiineae</taxon>
        <taxon>Omphalotaceae</taxon>
        <taxon>Lentinula</taxon>
    </lineage>
</organism>
<evidence type="ECO:0000313" key="2">
    <source>
        <dbReference type="Proteomes" id="UP001163835"/>
    </source>
</evidence>
<keyword evidence="2" id="KW-1185">Reference proteome</keyword>
<name>A0ACC1TID3_9AGAR</name>
<gene>
    <name evidence="1" type="ORF">F5876DRAFT_70735</name>
</gene>
<keyword evidence="1" id="KW-0418">Kinase</keyword>
<sequence>MTKVLLENKADVSPRAGLFGNALQTAAYKGNLEIAKLLLENKADVMQREGYLFLLENKADVNAQGGEHGSALETAVYKGNLEIAKLLVENEADVNAQEKFGSALYTAASHGYLDIVKFLVEEKHVDDIAAQQGLYAAAGHGQLHIVKYLIEHTAIVMTQKDFATALRVAEREEQEDIIKFLRSIQPNPQTNDGLRDNGTGLIRSNSRQEDQNPGWTC</sequence>
<keyword evidence="1" id="KW-0808">Transferase</keyword>
<evidence type="ECO:0000313" key="1">
    <source>
        <dbReference type="EMBL" id="KAJ3804314.1"/>
    </source>
</evidence>
<accession>A0ACC1TID3</accession>
<reference evidence="1" key="1">
    <citation type="submission" date="2022-09" db="EMBL/GenBank/DDBJ databases">
        <title>A Global Phylogenomic Analysis of the Shiitake Genus Lentinula.</title>
        <authorList>
            <consortium name="DOE Joint Genome Institute"/>
            <person name="Sierra-Patev S."/>
            <person name="Min B."/>
            <person name="Naranjo-Ortiz M."/>
            <person name="Looney B."/>
            <person name="Konkel Z."/>
            <person name="Slot J.C."/>
            <person name="Sakamoto Y."/>
            <person name="Steenwyk J.L."/>
            <person name="Rokas A."/>
            <person name="Carro J."/>
            <person name="Camarero S."/>
            <person name="Ferreira P."/>
            <person name="Molpeceres G."/>
            <person name="Ruiz-Duenas F.J."/>
            <person name="Serrano A."/>
            <person name="Henrissat B."/>
            <person name="Drula E."/>
            <person name="Hughes K.W."/>
            <person name="Mata J.L."/>
            <person name="Ishikawa N.K."/>
            <person name="Vargas-Isla R."/>
            <person name="Ushijima S."/>
            <person name="Smith C.A."/>
            <person name="Ahrendt S."/>
            <person name="Andreopoulos W."/>
            <person name="He G."/>
            <person name="Labutti K."/>
            <person name="Lipzen A."/>
            <person name="Ng V."/>
            <person name="Riley R."/>
            <person name="Sandor L."/>
            <person name="Barry K."/>
            <person name="Martinez A.T."/>
            <person name="Xiao Y."/>
            <person name="Gibbons J.G."/>
            <person name="Terashima K."/>
            <person name="Grigoriev I.V."/>
            <person name="Hibbett D.S."/>
        </authorList>
    </citation>
    <scope>NUCLEOTIDE SEQUENCE</scope>
    <source>
        <strain evidence="1">TMI1499</strain>
    </source>
</reference>
<dbReference type="EMBL" id="MU796096">
    <property type="protein sequence ID" value="KAJ3804314.1"/>
    <property type="molecule type" value="Genomic_DNA"/>
</dbReference>